<evidence type="ECO:0000256" key="6">
    <source>
        <dbReference type="ARBA" id="ARBA00022485"/>
    </source>
</evidence>
<dbReference type="InterPro" id="IPR011257">
    <property type="entry name" value="DNA_glycosylase"/>
</dbReference>
<feature type="domain" description="HhH-GPD" evidence="15">
    <location>
        <begin position="38"/>
        <end position="188"/>
    </location>
</feature>
<organism evidence="16 17">
    <name type="scientific">Nonlabens ponticola</name>
    <dbReference type="NCBI Taxonomy" id="2496866"/>
    <lineage>
        <taxon>Bacteria</taxon>
        <taxon>Pseudomonadati</taxon>
        <taxon>Bacteroidota</taxon>
        <taxon>Flavobacteriia</taxon>
        <taxon>Flavobacteriales</taxon>
        <taxon>Flavobacteriaceae</taxon>
        <taxon>Nonlabens</taxon>
    </lineage>
</organism>
<dbReference type="SUPFAM" id="SSF48150">
    <property type="entry name" value="DNA-glycosylase"/>
    <property type="match status" value="1"/>
</dbReference>
<comment type="function">
    <text evidence="2">Adenine glycosylase active on G-A mispairs. MutY also corrects error-prone DNA synthesis past GO lesions which are due to the oxidatively damaged form of guanine: 7,8-dihydro-8-oxoguanine (8-oxo-dGTP).</text>
</comment>
<evidence type="ECO:0000256" key="14">
    <source>
        <dbReference type="RuleBase" id="RU365096"/>
    </source>
</evidence>
<protein>
    <recommendedName>
        <fullName evidence="5 14">Adenine DNA glycosylase</fullName>
        <ecNumber evidence="4 14">3.2.2.31</ecNumber>
    </recommendedName>
</protein>
<keyword evidence="7" id="KW-0479">Metal-binding</keyword>
<dbReference type="InterPro" id="IPR005760">
    <property type="entry name" value="A/G_AdeGlyc_MutY"/>
</dbReference>
<dbReference type="Proteomes" id="UP000279600">
    <property type="component" value="Chromosome"/>
</dbReference>
<dbReference type="GO" id="GO:0006284">
    <property type="term" value="P:base-excision repair"/>
    <property type="evidence" value="ECO:0007669"/>
    <property type="project" value="UniProtKB-UniRule"/>
</dbReference>
<name>A0A3S9N178_9FLAO</name>
<dbReference type="PANTHER" id="PTHR42944">
    <property type="entry name" value="ADENINE DNA GLYCOSYLASE"/>
    <property type="match status" value="1"/>
</dbReference>
<keyword evidence="17" id="KW-1185">Reference proteome</keyword>
<dbReference type="EC" id="3.2.2.31" evidence="4 14"/>
<dbReference type="KEGG" id="noj:EJ995_03095"/>
<evidence type="ECO:0000256" key="12">
    <source>
        <dbReference type="ARBA" id="ARBA00023204"/>
    </source>
</evidence>
<accession>A0A3S9N178</accession>
<dbReference type="Pfam" id="PF14815">
    <property type="entry name" value="NUDIX_4"/>
    <property type="match status" value="1"/>
</dbReference>
<sequence length="351" mass="40483">MTTFNFSDTIRSWYEIHKRDLPWRDTRDPYPIWLSEIILQQTRVNQGLPYFERFIEAFPTVQNLAAASQEEVLKLWQGLGYYSRARNLHTAAQQIADRRGIFPDNFKGLLDLKGVGSYTAAAIASFAYDEPVAVVDGNVYRVLSRYYGIDDPINETMGIKKFQKLANEVLDPKHAAQHNQAIMEFGALQCVPSSPDCKVCPLINTCKAYQTGQVDQLPVKIKKTKVLNLHHHYLVAITPSGRTILVQRPQTGIWAGLYEFPFIESNGAMLPQEITGHDVFKDVFGRLRFRESIYNQQPILHKLSHRKIHAYFWIIEVDEELDDAVTVNEMLKKPVHVLMERFIKAYWKLKK</sequence>
<evidence type="ECO:0000256" key="10">
    <source>
        <dbReference type="ARBA" id="ARBA00023004"/>
    </source>
</evidence>
<dbReference type="OrthoDB" id="9802365at2"/>
<dbReference type="Pfam" id="PF00633">
    <property type="entry name" value="HHH"/>
    <property type="match status" value="1"/>
</dbReference>
<evidence type="ECO:0000256" key="1">
    <source>
        <dbReference type="ARBA" id="ARBA00000843"/>
    </source>
</evidence>
<dbReference type="Pfam" id="PF00730">
    <property type="entry name" value="HhH-GPD"/>
    <property type="match status" value="1"/>
</dbReference>
<evidence type="ECO:0000256" key="4">
    <source>
        <dbReference type="ARBA" id="ARBA00012045"/>
    </source>
</evidence>
<dbReference type="GO" id="GO:0032357">
    <property type="term" value="F:oxidized purine DNA binding"/>
    <property type="evidence" value="ECO:0007669"/>
    <property type="project" value="TreeGrafter"/>
</dbReference>
<keyword evidence="12" id="KW-0234">DNA repair</keyword>
<evidence type="ECO:0000313" key="17">
    <source>
        <dbReference type="Proteomes" id="UP000279600"/>
    </source>
</evidence>
<dbReference type="InterPro" id="IPR015797">
    <property type="entry name" value="NUDIX_hydrolase-like_dom_sf"/>
</dbReference>
<dbReference type="Gene3D" id="1.10.1670.10">
    <property type="entry name" value="Helix-hairpin-Helix base-excision DNA repair enzymes (C-terminal)"/>
    <property type="match status" value="1"/>
</dbReference>
<evidence type="ECO:0000259" key="15">
    <source>
        <dbReference type="SMART" id="SM00478"/>
    </source>
</evidence>
<dbReference type="GO" id="GO:0006298">
    <property type="term" value="P:mismatch repair"/>
    <property type="evidence" value="ECO:0007669"/>
    <property type="project" value="TreeGrafter"/>
</dbReference>
<evidence type="ECO:0000256" key="7">
    <source>
        <dbReference type="ARBA" id="ARBA00022723"/>
    </source>
</evidence>
<evidence type="ECO:0000256" key="13">
    <source>
        <dbReference type="ARBA" id="ARBA00023295"/>
    </source>
</evidence>
<evidence type="ECO:0000256" key="9">
    <source>
        <dbReference type="ARBA" id="ARBA00022801"/>
    </source>
</evidence>
<comment type="similarity">
    <text evidence="3 14">Belongs to the Nth/MutY family.</text>
</comment>
<dbReference type="GO" id="GO:0046872">
    <property type="term" value="F:metal ion binding"/>
    <property type="evidence" value="ECO:0007669"/>
    <property type="project" value="UniProtKB-UniRule"/>
</dbReference>
<dbReference type="InterPro" id="IPR029119">
    <property type="entry name" value="MutY_C"/>
</dbReference>
<evidence type="ECO:0000256" key="11">
    <source>
        <dbReference type="ARBA" id="ARBA00023014"/>
    </source>
</evidence>
<keyword evidence="10 14" id="KW-0408">Iron</keyword>
<dbReference type="CDD" id="cd03431">
    <property type="entry name" value="NUDIX_DNA_Glycosylase_C-MutY"/>
    <property type="match status" value="1"/>
</dbReference>
<keyword evidence="6" id="KW-0004">4Fe-4S</keyword>
<dbReference type="EMBL" id="CP034549">
    <property type="protein sequence ID" value="AZQ45149.1"/>
    <property type="molecule type" value="Genomic_DNA"/>
</dbReference>
<evidence type="ECO:0000256" key="2">
    <source>
        <dbReference type="ARBA" id="ARBA00002933"/>
    </source>
</evidence>
<dbReference type="Gene3D" id="3.90.79.10">
    <property type="entry name" value="Nucleoside Triphosphate Pyrophosphohydrolase"/>
    <property type="match status" value="1"/>
</dbReference>
<dbReference type="GO" id="GO:0051539">
    <property type="term" value="F:4 iron, 4 sulfur cluster binding"/>
    <property type="evidence" value="ECO:0007669"/>
    <property type="project" value="UniProtKB-UniRule"/>
</dbReference>
<dbReference type="PANTHER" id="PTHR42944:SF1">
    <property type="entry name" value="ADENINE DNA GLYCOSYLASE"/>
    <property type="match status" value="1"/>
</dbReference>
<gene>
    <name evidence="16" type="primary">mutY</name>
    <name evidence="16" type="ORF">EJ995_03095</name>
</gene>
<evidence type="ECO:0000256" key="8">
    <source>
        <dbReference type="ARBA" id="ARBA00022763"/>
    </source>
</evidence>
<dbReference type="GO" id="GO:0035485">
    <property type="term" value="F:adenine/guanine mispair binding"/>
    <property type="evidence" value="ECO:0007669"/>
    <property type="project" value="TreeGrafter"/>
</dbReference>
<comment type="cofactor">
    <cofactor evidence="14">
        <name>[4Fe-4S] cluster</name>
        <dbReference type="ChEBI" id="CHEBI:49883"/>
    </cofactor>
    <text evidence="14">Binds 1 [4Fe-4S] cluster.</text>
</comment>
<dbReference type="InterPro" id="IPR000445">
    <property type="entry name" value="HhH_motif"/>
</dbReference>
<dbReference type="InterPro" id="IPR044298">
    <property type="entry name" value="MIG/MutY"/>
</dbReference>
<dbReference type="InterPro" id="IPR003265">
    <property type="entry name" value="HhH-GPD_domain"/>
</dbReference>
<comment type="catalytic activity">
    <reaction evidence="1 14">
        <text>Hydrolyzes free adenine bases from 7,8-dihydro-8-oxoguanine:adenine mismatched double-stranded DNA, leaving an apurinic site.</text>
        <dbReference type="EC" id="3.2.2.31"/>
    </reaction>
</comment>
<dbReference type="FunFam" id="1.10.340.30:FF:000002">
    <property type="entry name" value="Adenine DNA glycosylase"/>
    <property type="match status" value="1"/>
</dbReference>
<dbReference type="GO" id="GO:0000701">
    <property type="term" value="F:purine-specific mismatch base pair DNA N-glycosylase activity"/>
    <property type="evidence" value="ECO:0007669"/>
    <property type="project" value="UniProtKB-EC"/>
</dbReference>
<dbReference type="InterPro" id="IPR023170">
    <property type="entry name" value="HhH_base_excis_C"/>
</dbReference>
<keyword evidence="9" id="KW-0378">Hydrolase</keyword>
<evidence type="ECO:0000256" key="5">
    <source>
        <dbReference type="ARBA" id="ARBA00022023"/>
    </source>
</evidence>
<evidence type="ECO:0000313" key="16">
    <source>
        <dbReference type="EMBL" id="AZQ45149.1"/>
    </source>
</evidence>
<keyword evidence="13 14" id="KW-0326">Glycosidase</keyword>
<keyword evidence="8 14" id="KW-0227">DNA damage</keyword>
<dbReference type="SMART" id="SM00478">
    <property type="entry name" value="ENDO3c"/>
    <property type="match status" value="1"/>
</dbReference>
<dbReference type="SUPFAM" id="SSF55811">
    <property type="entry name" value="Nudix"/>
    <property type="match status" value="1"/>
</dbReference>
<evidence type="ECO:0000256" key="3">
    <source>
        <dbReference type="ARBA" id="ARBA00008343"/>
    </source>
</evidence>
<proteinExistence type="inferred from homology"/>
<dbReference type="AlphaFoldDB" id="A0A3S9N178"/>
<dbReference type="Gene3D" id="1.10.340.30">
    <property type="entry name" value="Hypothetical protein, domain 2"/>
    <property type="match status" value="1"/>
</dbReference>
<keyword evidence="11" id="KW-0411">Iron-sulfur</keyword>
<dbReference type="CDD" id="cd00056">
    <property type="entry name" value="ENDO3c"/>
    <property type="match status" value="1"/>
</dbReference>
<reference evidence="16 17" key="1">
    <citation type="submission" date="2018-12" db="EMBL/GenBank/DDBJ databases">
        <title>Complete genome of Nonlabens sp. MJ115.</title>
        <authorList>
            <person name="Choi H.S."/>
            <person name="Jung J."/>
        </authorList>
    </citation>
    <scope>NUCLEOTIDE SEQUENCE [LARGE SCALE GENOMIC DNA]</scope>
    <source>
        <strain evidence="16 17">MJ115</strain>
    </source>
</reference>
<dbReference type="GO" id="GO:0034039">
    <property type="term" value="F:8-oxo-7,8-dihydroguanine DNA N-glycosylase activity"/>
    <property type="evidence" value="ECO:0007669"/>
    <property type="project" value="TreeGrafter"/>
</dbReference>
<dbReference type="NCBIfam" id="TIGR01084">
    <property type="entry name" value="mutY"/>
    <property type="match status" value="1"/>
</dbReference>